<protein>
    <submittedName>
        <fullName evidence="2">Histone-lysine N-methyltransferase SETMAR</fullName>
    </submittedName>
</protein>
<feature type="domain" description="Mos1 transposase HTH" evidence="1">
    <location>
        <begin position="7"/>
        <end position="53"/>
    </location>
</feature>
<dbReference type="STRING" id="151549.A0A4C1XW35"/>
<dbReference type="AlphaFoldDB" id="A0A4C1XW35"/>
<dbReference type="Pfam" id="PF17906">
    <property type="entry name" value="HTH_48"/>
    <property type="match status" value="1"/>
</dbReference>
<name>A0A4C1XW35_EUMVA</name>
<dbReference type="InterPro" id="IPR041426">
    <property type="entry name" value="Mos1_HTH"/>
</dbReference>
<organism evidence="2 3">
    <name type="scientific">Eumeta variegata</name>
    <name type="common">Bagworm moth</name>
    <name type="synonym">Eumeta japonica</name>
    <dbReference type="NCBI Taxonomy" id="151549"/>
    <lineage>
        <taxon>Eukaryota</taxon>
        <taxon>Metazoa</taxon>
        <taxon>Ecdysozoa</taxon>
        <taxon>Arthropoda</taxon>
        <taxon>Hexapoda</taxon>
        <taxon>Insecta</taxon>
        <taxon>Pterygota</taxon>
        <taxon>Neoptera</taxon>
        <taxon>Endopterygota</taxon>
        <taxon>Lepidoptera</taxon>
        <taxon>Glossata</taxon>
        <taxon>Ditrysia</taxon>
        <taxon>Tineoidea</taxon>
        <taxon>Psychidae</taxon>
        <taxon>Oiketicinae</taxon>
        <taxon>Eumeta</taxon>
    </lineage>
</organism>
<evidence type="ECO:0000313" key="3">
    <source>
        <dbReference type="Proteomes" id="UP000299102"/>
    </source>
</evidence>
<dbReference type="Proteomes" id="UP000299102">
    <property type="component" value="Unassembled WGS sequence"/>
</dbReference>
<dbReference type="Gene3D" id="1.10.10.1450">
    <property type="match status" value="1"/>
</dbReference>
<evidence type="ECO:0000313" key="2">
    <source>
        <dbReference type="EMBL" id="GBP66479.1"/>
    </source>
</evidence>
<dbReference type="PANTHER" id="PTHR46060:SF1">
    <property type="entry name" value="MARINER MOS1 TRANSPOSASE-LIKE PROTEIN"/>
    <property type="match status" value="1"/>
</dbReference>
<sequence length="191" mass="22342">MDLSSENFHSTIFYDFKSNLVAQQSLDCLRSAFGDGAPCKTTVYNWFSEFKCGRVNLSDEFRDNLPSTAVNNKNINSMRRVIETNGHATYHEIRASLGIDMSRIQSILHKYFDMKKPCSPWIPPNLTETQKTDRDNWYNTMFTRFKEVASNLVWDIVSGDKTWIYCYNPETKLSQRLPLFLIKLEMWLLLL</sequence>
<keyword evidence="2" id="KW-0808">Transferase</keyword>
<evidence type="ECO:0000259" key="1">
    <source>
        <dbReference type="Pfam" id="PF17906"/>
    </source>
</evidence>
<dbReference type="PANTHER" id="PTHR46060">
    <property type="entry name" value="MARINER MOS1 TRANSPOSASE-LIKE PROTEIN"/>
    <property type="match status" value="1"/>
</dbReference>
<comment type="caution">
    <text evidence="2">The sequence shown here is derived from an EMBL/GenBank/DDBJ whole genome shotgun (WGS) entry which is preliminary data.</text>
</comment>
<dbReference type="InterPro" id="IPR052709">
    <property type="entry name" value="Transposase-MT_Hybrid"/>
</dbReference>
<keyword evidence="2" id="KW-0489">Methyltransferase</keyword>
<proteinExistence type="predicted"/>
<reference evidence="2 3" key="1">
    <citation type="journal article" date="2019" name="Commun. Biol.">
        <title>The bagworm genome reveals a unique fibroin gene that provides high tensile strength.</title>
        <authorList>
            <person name="Kono N."/>
            <person name="Nakamura H."/>
            <person name="Ohtoshi R."/>
            <person name="Tomita M."/>
            <person name="Numata K."/>
            <person name="Arakawa K."/>
        </authorList>
    </citation>
    <scope>NUCLEOTIDE SEQUENCE [LARGE SCALE GENOMIC DNA]</scope>
</reference>
<dbReference type="EMBL" id="BGZK01000958">
    <property type="protein sequence ID" value="GBP66479.1"/>
    <property type="molecule type" value="Genomic_DNA"/>
</dbReference>
<dbReference type="GO" id="GO:0032259">
    <property type="term" value="P:methylation"/>
    <property type="evidence" value="ECO:0007669"/>
    <property type="project" value="UniProtKB-KW"/>
</dbReference>
<accession>A0A4C1XW35</accession>
<keyword evidence="3" id="KW-1185">Reference proteome</keyword>
<dbReference type="OrthoDB" id="10017160at2759"/>
<gene>
    <name evidence="2" type="primary">SETMAR</name>
    <name evidence="2" type="ORF">EVAR_85624_1</name>
</gene>
<dbReference type="GO" id="GO:0008168">
    <property type="term" value="F:methyltransferase activity"/>
    <property type="evidence" value="ECO:0007669"/>
    <property type="project" value="UniProtKB-KW"/>
</dbReference>